<dbReference type="RefSeq" id="WP_013043001.1">
    <property type="nucleotide sequence ID" value="NC_014008.1"/>
</dbReference>
<dbReference type="OrthoDB" id="197224at2"/>
<feature type="signal peptide" evidence="1">
    <location>
        <begin position="1"/>
        <end position="19"/>
    </location>
</feature>
<dbReference type="InterPro" id="IPR005586">
    <property type="entry name" value="ABC_trans_aux"/>
</dbReference>
<accession>D5EIN0</accession>
<dbReference type="EMBL" id="CP001998">
    <property type="protein sequence ID" value="ADE54279.1"/>
    <property type="molecule type" value="Genomic_DNA"/>
</dbReference>
<gene>
    <name evidence="3" type="ordered locus">Caka_1259</name>
</gene>
<proteinExistence type="predicted"/>
<dbReference type="Proteomes" id="UP000000925">
    <property type="component" value="Chromosome"/>
</dbReference>
<evidence type="ECO:0000259" key="2">
    <source>
        <dbReference type="Pfam" id="PF03886"/>
    </source>
</evidence>
<dbReference type="KEGG" id="caa:Caka_1259"/>
<organism evidence="3 4">
    <name type="scientific">Coraliomargarita akajimensis (strain DSM 45221 / IAM 15411 / JCM 23193 / KCTC 12865 / 04OKA010-24)</name>
    <dbReference type="NCBI Taxonomy" id="583355"/>
    <lineage>
        <taxon>Bacteria</taxon>
        <taxon>Pseudomonadati</taxon>
        <taxon>Verrucomicrobiota</taxon>
        <taxon>Opitutia</taxon>
        <taxon>Puniceicoccales</taxon>
        <taxon>Coraliomargaritaceae</taxon>
        <taxon>Coraliomargarita</taxon>
    </lineage>
</organism>
<dbReference type="Gene3D" id="3.40.50.10610">
    <property type="entry name" value="ABC-type transport auxiliary lipoprotein component"/>
    <property type="match status" value="1"/>
</dbReference>
<keyword evidence="1" id="KW-0732">Signal</keyword>
<dbReference type="STRING" id="583355.Caka_1259"/>
<evidence type="ECO:0000313" key="4">
    <source>
        <dbReference type="Proteomes" id="UP000000925"/>
    </source>
</evidence>
<dbReference type="Pfam" id="PF03886">
    <property type="entry name" value="ABC_trans_aux"/>
    <property type="match status" value="1"/>
</dbReference>
<dbReference type="HOGENOM" id="CLU_1388212_0_0_0"/>
<dbReference type="AlphaFoldDB" id="D5EIN0"/>
<feature type="domain" description="ABC-type transport auxiliary lipoprotein component" evidence="2">
    <location>
        <begin position="33"/>
        <end position="192"/>
    </location>
</feature>
<evidence type="ECO:0000313" key="3">
    <source>
        <dbReference type="EMBL" id="ADE54279.1"/>
    </source>
</evidence>
<name>D5EIN0_CORAD</name>
<dbReference type="SUPFAM" id="SSF159594">
    <property type="entry name" value="XCC0632-like"/>
    <property type="match status" value="1"/>
</dbReference>
<evidence type="ECO:0000256" key="1">
    <source>
        <dbReference type="SAM" id="SignalP"/>
    </source>
</evidence>
<sequence length="196" mass="21825">MSMKMYAIGIAGLSFLLSACVNLKPVEDNLKLYVLGDPKGVEVVETASSVEECFYIASPDLPSHLSNDRFMVRTLNGELIEKSDVRWAEPLEEGICRALSEYISREGGRWVTGYYPWPKLEANIPQLRVRFNELAFVDDGSVRISVFWVVRNRSDVLSGGVYNTYDLSWDPESPESLVKALNAALEGLATAVIAEQ</sequence>
<dbReference type="eggNOG" id="COG3009">
    <property type="taxonomic scope" value="Bacteria"/>
</dbReference>
<keyword evidence="4" id="KW-1185">Reference proteome</keyword>
<feature type="chain" id="PRO_5003071505" description="ABC-type transport auxiliary lipoprotein component domain-containing protein" evidence="1">
    <location>
        <begin position="20"/>
        <end position="196"/>
    </location>
</feature>
<dbReference type="PROSITE" id="PS51257">
    <property type="entry name" value="PROKAR_LIPOPROTEIN"/>
    <property type="match status" value="1"/>
</dbReference>
<protein>
    <recommendedName>
        <fullName evidence="2">ABC-type transport auxiliary lipoprotein component domain-containing protein</fullName>
    </recommendedName>
</protein>
<reference evidence="3 4" key="1">
    <citation type="journal article" date="2010" name="Stand. Genomic Sci.">
        <title>Complete genome sequence of Coraliomargarita akajimensis type strain (04OKA010-24).</title>
        <authorList>
            <person name="Mavromatis K."/>
            <person name="Abt B."/>
            <person name="Brambilla E."/>
            <person name="Lapidus A."/>
            <person name="Copeland A."/>
            <person name="Deshpande S."/>
            <person name="Nolan M."/>
            <person name="Lucas S."/>
            <person name="Tice H."/>
            <person name="Cheng J.F."/>
            <person name="Han C."/>
            <person name="Detter J.C."/>
            <person name="Woyke T."/>
            <person name="Goodwin L."/>
            <person name="Pitluck S."/>
            <person name="Held B."/>
            <person name="Brettin T."/>
            <person name="Tapia R."/>
            <person name="Ivanova N."/>
            <person name="Mikhailova N."/>
            <person name="Pati A."/>
            <person name="Liolios K."/>
            <person name="Chen A."/>
            <person name="Palaniappan K."/>
            <person name="Land M."/>
            <person name="Hauser L."/>
            <person name="Chang Y.J."/>
            <person name="Jeffries C.D."/>
            <person name="Rohde M."/>
            <person name="Goker M."/>
            <person name="Bristow J."/>
            <person name="Eisen J.A."/>
            <person name="Markowitz V."/>
            <person name="Hugenholtz P."/>
            <person name="Klenk H.P."/>
            <person name="Kyrpides N.C."/>
        </authorList>
    </citation>
    <scope>NUCLEOTIDE SEQUENCE [LARGE SCALE GENOMIC DNA]</scope>
    <source>
        <strain evidence="4">DSM 45221 / IAM 15411 / JCM 23193 / KCTC 12865</strain>
    </source>
</reference>